<dbReference type="EMBL" id="MN740828">
    <property type="protein sequence ID" value="QHU13945.1"/>
    <property type="molecule type" value="Genomic_DNA"/>
</dbReference>
<dbReference type="CDD" id="cd02440">
    <property type="entry name" value="AdoMet_MTases"/>
    <property type="match status" value="1"/>
</dbReference>
<keyword evidence="3" id="KW-0156">Chromatin regulator</keyword>
<dbReference type="EC" id="2.1.1.360" evidence="1"/>
<dbReference type="GO" id="GO:0140956">
    <property type="term" value="F:histone H3K79 trimethyltransferase activity"/>
    <property type="evidence" value="ECO:0007669"/>
    <property type="project" value="UniProtKB-EC"/>
</dbReference>
<protein>
    <recommendedName>
        <fullName evidence="2">Histone-lysine N-methyltransferase, H3 lysine-79 specific</fullName>
        <ecNumber evidence="1">2.1.1.360</ecNumber>
    </recommendedName>
    <alternativeName>
        <fullName evidence="4">Histone H3-K79 methyltransferase</fullName>
    </alternativeName>
</protein>
<dbReference type="Gene3D" id="3.40.50.150">
    <property type="entry name" value="Vaccinia Virus protein VP39"/>
    <property type="match status" value="1"/>
</dbReference>
<dbReference type="AlphaFoldDB" id="A0A6C0K7C2"/>
<dbReference type="InterPro" id="IPR029063">
    <property type="entry name" value="SAM-dependent_MTases_sf"/>
</dbReference>
<evidence type="ECO:0000256" key="1">
    <source>
        <dbReference type="ARBA" id="ARBA00012190"/>
    </source>
</evidence>
<name>A0A6C0K7C2_9ZZZZ</name>
<comment type="catalytic activity">
    <reaction evidence="5">
        <text>L-lysyl(79)-[histone H3] + 3 S-adenosyl-L-methionine = N(6),N(6),N(6)-trimethyl-L-lysyl(79)-[histone H3] + 3 S-adenosyl-L-homocysteine + 3 H(+)</text>
        <dbReference type="Rhea" id="RHEA:60328"/>
        <dbReference type="Rhea" id="RHEA-COMP:15549"/>
        <dbReference type="Rhea" id="RHEA-COMP:15552"/>
        <dbReference type="ChEBI" id="CHEBI:15378"/>
        <dbReference type="ChEBI" id="CHEBI:29969"/>
        <dbReference type="ChEBI" id="CHEBI:57856"/>
        <dbReference type="ChEBI" id="CHEBI:59789"/>
        <dbReference type="ChEBI" id="CHEBI:61961"/>
        <dbReference type="EC" id="2.1.1.360"/>
    </reaction>
</comment>
<reference evidence="7" key="1">
    <citation type="journal article" date="2020" name="Nature">
        <title>Giant virus diversity and host interactions through global metagenomics.</title>
        <authorList>
            <person name="Schulz F."/>
            <person name="Roux S."/>
            <person name="Paez-Espino D."/>
            <person name="Jungbluth S."/>
            <person name="Walsh D.A."/>
            <person name="Denef V.J."/>
            <person name="McMahon K.D."/>
            <person name="Konstantinidis K.T."/>
            <person name="Eloe-Fadrosh E.A."/>
            <person name="Kyrpides N.C."/>
            <person name="Woyke T."/>
        </authorList>
    </citation>
    <scope>NUCLEOTIDE SEQUENCE</scope>
    <source>
        <strain evidence="7">GVMAG-S-1101182-85</strain>
    </source>
</reference>
<evidence type="ECO:0000256" key="2">
    <source>
        <dbReference type="ARBA" id="ARBA00020987"/>
    </source>
</evidence>
<dbReference type="InterPro" id="IPR025789">
    <property type="entry name" value="DOT1_dom"/>
</dbReference>
<evidence type="ECO:0000256" key="3">
    <source>
        <dbReference type="ARBA" id="ARBA00022853"/>
    </source>
</evidence>
<sequence length="230" mass="25494">MDTNSKAKTRKVALRSKVMTRRRLIQGGGIVKLNTDAVTAILQPIYNTLPSTKANGDHNLTYGEIEWSTLKYIVELSSKQQFTGNTPGKFYDLGCGRGRAVLYAALSGPFDQSVGIEILPERIALAQQALLKLKQSIPTAGAKVKLLETSFLNPALKYKDARAVFFSNLCIDDQTSMALFNKLNAEMQKGSLLFCSKAPSTKLVSFELLSVERMPMTWTPSSEFHVFRHL</sequence>
<feature type="domain" description="DOT1" evidence="6">
    <location>
        <begin position="59"/>
        <end position="197"/>
    </location>
</feature>
<dbReference type="PANTHER" id="PTHR21451:SF19">
    <property type="entry name" value="ACTIVATED IN BLOCKED UNFOLDED PROTEIN RESPONSE"/>
    <property type="match status" value="1"/>
</dbReference>
<dbReference type="InterPro" id="IPR030445">
    <property type="entry name" value="H3-K79_meTrfase"/>
</dbReference>
<evidence type="ECO:0000256" key="4">
    <source>
        <dbReference type="ARBA" id="ARBA00029821"/>
    </source>
</evidence>
<dbReference type="Pfam" id="PF08123">
    <property type="entry name" value="DOT1"/>
    <property type="match status" value="1"/>
</dbReference>
<organism evidence="7">
    <name type="scientific">viral metagenome</name>
    <dbReference type="NCBI Taxonomy" id="1070528"/>
    <lineage>
        <taxon>unclassified sequences</taxon>
        <taxon>metagenomes</taxon>
        <taxon>organismal metagenomes</taxon>
    </lineage>
</organism>
<evidence type="ECO:0000256" key="5">
    <source>
        <dbReference type="ARBA" id="ARBA00047770"/>
    </source>
</evidence>
<proteinExistence type="predicted"/>
<dbReference type="PANTHER" id="PTHR21451">
    <property type="entry name" value="HISTONE H3 METHYLTRANSFERASE"/>
    <property type="match status" value="1"/>
</dbReference>
<accession>A0A6C0K7C2</accession>
<dbReference type="GO" id="GO:0051726">
    <property type="term" value="P:regulation of cell cycle"/>
    <property type="evidence" value="ECO:0007669"/>
    <property type="project" value="InterPro"/>
</dbReference>
<dbReference type="SUPFAM" id="SSF53335">
    <property type="entry name" value="S-adenosyl-L-methionine-dependent methyltransferases"/>
    <property type="match status" value="1"/>
</dbReference>
<evidence type="ECO:0000313" key="7">
    <source>
        <dbReference type="EMBL" id="QHU13945.1"/>
    </source>
</evidence>
<evidence type="ECO:0000259" key="6">
    <source>
        <dbReference type="Pfam" id="PF08123"/>
    </source>
</evidence>